<dbReference type="InterPro" id="IPR036812">
    <property type="entry name" value="NAD(P)_OxRdtase_dom_sf"/>
</dbReference>
<accession>A0A4R3YJB6</accession>
<feature type="domain" description="NADP-dependent oxidoreductase" evidence="1">
    <location>
        <begin position="25"/>
        <end position="174"/>
    </location>
</feature>
<proteinExistence type="predicted"/>
<sequence>MEYRQLGKTSLQVSVVALGCEGFMNKSDEDVQAMVDYAHQEGINFVDFFSSNPQGRSAFGKAIQNHREDWIIQGPLCTTWKNGQYERTRKMDEVKAGFEDLLKRLGTDYIDIGMIHYIDAKKDFDEVFHGEIMEYAKALKAQGIIKSIGISSHNPLIAMLAAQSGLVDVIMFSINPCYDMLPPSENVDDLWDDKNYEKPLF</sequence>
<dbReference type="InterPro" id="IPR053135">
    <property type="entry name" value="AKR2_Oxidoreductase"/>
</dbReference>
<protein>
    <submittedName>
        <fullName evidence="2">Aldo/keto reductase family protein</fullName>
    </submittedName>
</protein>
<dbReference type="AlphaFoldDB" id="A0A4R3YJB6"/>
<evidence type="ECO:0000313" key="3">
    <source>
        <dbReference type="Proteomes" id="UP000295515"/>
    </source>
</evidence>
<evidence type="ECO:0000313" key="2">
    <source>
        <dbReference type="EMBL" id="TCV91084.1"/>
    </source>
</evidence>
<dbReference type="PROSITE" id="PS51257">
    <property type="entry name" value="PROKAR_LIPOPROTEIN"/>
    <property type="match status" value="1"/>
</dbReference>
<dbReference type="SUPFAM" id="SSF51430">
    <property type="entry name" value="NAD(P)-linked oxidoreductase"/>
    <property type="match status" value="1"/>
</dbReference>
<dbReference type="PANTHER" id="PTHR43312">
    <property type="entry name" value="D-THREO-ALDOSE 1-DEHYDROGENASE"/>
    <property type="match status" value="1"/>
</dbReference>
<evidence type="ECO:0000259" key="1">
    <source>
        <dbReference type="Pfam" id="PF00248"/>
    </source>
</evidence>
<dbReference type="Gene3D" id="3.20.20.100">
    <property type="entry name" value="NADP-dependent oxidoreductase domain"/>
    <property type="match status" value="1"/>
</dbReference>
<dbReference type="EMBL" id="SMCQ01000036">
    <property type="protein sequence ID" value="TCV91084.1"/>
    <property type="molecule type" value="Genomic_DNA"/>
</dbReference>
<organism evidence="2 3">
    <name type="scientific">Longibaculum muris</name>
    <dbReference type="NCBI Taxonomy" id="1796628"/>
    <lineage>
        <taxon>Bacteria</taxon>
        <taxon>Bacillati</taxon>
        <taxon>Bacillota</taxon>
        <taxon>Erysipelotrichia</taxon>
        <taxon>Erysipelotrichales</taxon>
        <taxon>Coprobacillaceae</taxon>
        <taxon>Longibaculum</taxon>
    </lineage>
</organism>
<dbReference type="Pfam" id="PF00248">
    <property type="entry name" value="Aldo_ket_red"/>
    <property type="match status" value="1"/>
</dbReference>
<gene>
    <name evidence="2" type="ORF">EDD60_13621</name>
</gene>
<name>A0A4R3YJB6_9FIRM</name>
<dbReference type="InterPro" id="IPR023210">
    <property type="entry name" value="NADP_OxRdtase_dom"/>
</dbReference>
<dbReference type="RefSeq" id="WP_243646698.1">
    <property type="nucleotide sequence ID" value="NZ_JANKBF010000030.1"/>
</dbReference>
<dbReference type="GeneID" id="98917021"/>
<dbReference type="Proteomes" id="UP000295515">
    <property type="component" value="Unassembled WGS sequence"/>
</dbReference>
<reference evidence="2 3" key="1">
    <citation type="submission" date="2019-03" db="EMBL/GenBank/DDBJ databases">
        <title>Genomic Encyclopedia of Type Strains, Phase IV (KMG-IV): sequencing the most valuable type-strain genomes for metagenomic binning, comparative biology and taxonomic classification.</title>
        <authorList>
            <person name="Goeker M."/>
        </authorList>
    </citation>
    <scope>NUCLEOTIDE SEQUENCE [LARGE SCALE GENOMIC DNA]</scope>
    <source>
        <strain evidence="2 3">DSM 29487</strain>
    </source>
</reference>
<comment type="caution">
    <text evidence="2">The sequence shown here is derived from an EMBL/GenBank/DDBJ whole genome shotgun (WGS) entry which is preliminary data.</text>
</comment>
<dbReference type="CDD" id="cd19100">
    <property type="entry name" value="AKR_unchar"/>
    <property type="match status" value="1"/>
</dbReference>
<keyword evidence="3" id="KW-1185">Reference proteome</keyword>
<dbReference type="PANTHER" id="PTHR43312:SF1">
    <property type="entry name" value="NADP-DEPENDENT OXIDOREDUCTASE DOMAIN-CONTAINING PROTEIN"/>
    <property type="match status" value="1"/>
</dbReference>